<proteinExistence type="predicted"/>
<dbReference type="EMBL" id="JAWLLD010000021">
    <property type="protein sequence ID" value="MDV7014246.1"/>
    <property type="molecule type" value="Genomic_DNA"/>
</dbReference>
<name>A0AAE4UAV0_MYCIT</name>
<reference evidence="1" key="1">
    <citation type="submission" date="2023-10" db="EMBL/GenBank/DDBJ databases">
        <title>Characterization and genome sequence of Mycobacterium intracellulare ABSURDO, a novel pathogenic isolate with three colony morphotypes that vary in growth and acid-fastness.</title>
        <authorList>
            <person name="Jude B.A."/>
            <person name="Robinson R.T."/>
        </authorList>
    </citation>
    <scope>NUCLEOTIDE SEQUENCE</scope>
    <source>
        <strain evidence="1">ABSURDO Component B</strain>
    </source>
</reference>
<protein>
    <submittedName>
        <fullName evidence="1">Uncharacterized protein</fullName>
    </submittedName>
</protein>
<dbReference type="RefSeq" id="WP_317728701.1">
    <property type="nucleotide sequence ID" value="NZ_JAWLLC010000033.1"/>
</dbReference>
<evidence type="ECO:0000313" key="2">
    <source>
        <dbReference type="Proteomes" id="UP001187143"/>
    </source>
</evidence>
<dbReference type="AlphaFoldDB" id="A0AAE4UAV0"/>
<accession>A0AAE4UAV0</accession>
<dbReference type="Proteomes" id="UP001187143">
    <property type="component" value="Unassembled WGS sequence"/>
</dbReference>
<sequence>MSAIVRTPDHSFEFQDWRVDTVGDQVSMTLIAADGTSLRIDDRRAAEFLANAAAHYLEACDRAQDFVRAREVRQSAVIAMMVDPVDDEYALRNMVG</sequence>
<comment type="caution">
    <text evidence="1">The sequence shown here is derived from an EMBL/GenBank/DDBJ whole genome shotgun (WGS) entry which is preliminary data.</text>
</comment>
<gene>
    <name evidence="1" type="ORF">R4F53_18315</name>
</gene>
<evidence type="ECO:0000313" key="1">
    <source>
        <dbReference type="EMBL" id="MDV7014246.1"/>
    </source>
</evidence>
<organism evidence="1 2">
    <name type="scientific">Mycobacterium intracellulare</name>
    <dbReference type="NCBI Taxonomy" id="1767"/>
    <lineage>
        <taxon>Bacteria</taxon>
        <taxon>Bacillati</taxon>
        <taxon>Actinomycetota</taxon>
        <taxon>Actinomycetes</taxon>
        <taxon>Mycobacteriales</taxon>
        <taxon>Mycobacteriaceae</taxon>
        <taxon>Mycobacterium</taxon>
        <taxon>Mycobacterium avium complex (MAC)</taxon>
    </lineage>
</organism>